<evidence type="ECO:0000313" key="1">
    <source>
        <dbReference type="EMBL" id="GFN89540.1"/>
    </source>
</evidence>
<reference evidence="1 2" key="1">
    <citation type="journal article" date="2021" name="Elife">
        <title>Chloroplast acquisition without the gene transfer in kleptoplastic sea slugs, Plakobranchus ocellatus.</title>
        <authorList>
            <person name="Maeda T."/>
            <person name="Takahashi S."/>
            <person name="Yoshida T."/>
            <person name="Shimamura S."/>
            <person name="Takaki Y."/>
            <person name="Nagai Y."/>
            <person name="Toyoda A."/>
            <person name="Suzuki Y."/>
            <person name="Arimoto A."/>
            <person name="Ishii H."/>
            <person name="Satoh N."/>
            <person name="Nishiyama T."/>
            <person name="Hasebe M."/>
            <person name="Maruyama T."/>
            <person name="Minagawa J."/>
            <person name="Obokata J."/>
            <person name="Shigenobu S."/>
        </authorList>
    </citation>
    <scope>NUCLEOTIDE SEQUENCE [LARGE SCALE GENOMIC DNA]</scope>
</reference>
<sequence length="117" mass="13172">MQCYKLFRSKPLRSPFEISKSLLNASSYQVKREWYRGVRPWRTMNNYTSYNLFGGVGGTVASESALRSAETLLSRVRVPPPAPWPNGAPESLRSPCYGLAINKNRNVFTILCLVSKA</sequence>
<evidence type="ECO:0000313" key="2">
    <source>
        <dbReference type="Proteomes" id="UP000735302"/>
    </source>
</evidence>
<organism evidence="1 2">
    <name type="scientific">Plakobranchus ocellatus</name>
    <dbReference type="NCBI Taxonomy" id="259542"/>
    <lineage>
        <taxon>Eukaryota</taxon>
        <taxon>Metazoa</taxon>
        <taxon>Spiralia</taxon>
        <taxon>Lophotrochozoa</taxon>
        <taxon>Mollusca</taxon>
        <taxon>Gastropoda</taxon>
        <taxon>Heterobranchia</taxon>
        <taxon>Euthyneura</taxon>
        <taxon>Panpulmonata</taxon>
        <taxon>Sacoglossa</taxon>
        <taxon>Placobranchoidea</taxon>
        <taxon>Plakobranchidae</taxon>
        <taxon>Plakobranchus</taxon>
    </lineage>
</organism>
<dbReference type="Proteomes" id="UP000735302">
    <property type="component" value="Unassembled WGS sequence"/>
</dbReference>
<accession>A0AAV3YQW4</accession>
<name>A0AAV3YQW4_9GAST</name>
<keyword evidence="2" id="KW-1185">Reference proteome</keyword>
<gene>
    <name evidence="1" type="ORF">PoB_001604600</name>
</gene>
<proteinExistence type="predicted"/>
<protein>
    <submittedName>
        <fullName evidence="1">Uncharacterized protein</fullName>
    </submittedName>
</protein>
<comment type="caution">
    <text evidence="1">The sequence shown here is derived from an EMBL/GenBank/DDBJ whole genome shotgun (WGS) entry which is preliminary data.</text>
</comment>
<dbReference type="AlphaFoldDB" id="A0AAV3YQW4"/>
<dbReference type="EMBL" id="BLXT01001936">
    <property type="protein sequence ID" value="GFN89540.1"/>
    <property type="molecule type" value="Genomic_DNA"/>
</dbReference>